<dbReference type="PROSITE" id="PS00107">
    <property type="entry name" value="PROTEIN_KINASE_ATP"/>
    <property type="match status" value="1"/>
</dbReference>
<dbReference type="InterPro" id="IPR017441">
    <property type="entry name" value="Protein_kinase_ATP_BS"/>
</dbReference>
<dbReference type="PANTHER" id="PTHR43289">
    <property type="entry name" value="MITOGEN-ACTIVATED PROTEIN KINASE KINASE KINASE 20-RELATED"/>
    <property type="match status" value="1"/>
</dbReference>
<dbReference type="PROSITE" id="PS50011">
    <property type="entry name" value="PROTEIN_KINASE_DOM"/>
    <property type="match status" value="1"/>
</dbReference>
<keyword evidence="10" id="KW-1185">Reference proteome</keyword>
<evidence type="ECO:0000256" key="3">
    <source>
        <dbReference type="ARBA" id="ARBA00022777"/>
    </source>
</evidence>
<dbReference type="SUPFAM" id="SSF56112">
    <property type="entry name" value="Protein kinase-like (PK-like)"/>
    <property type="match status" value="1"/>
</dbReference>
<evidence type="ECO:0000256" key="2">
    <source>
        <dbReference type="ARBA" id="ARBA00022741"/>
    </source>
</evidence>
<comment type="caution">
    <text evidence="9">The sequence shown here is derived from an EMBL/GenBank/DDBJ whole genome shotgun (WGS) entry which is preliminary data.</text>
</comment>
<dbReference type="GO" id="GO:0004674">
    <property type="term" value="F:protein serine/threonine kinase activity"/>
    <property type="evidence" value="ECO:0007669"/>
    <property type="project" value="UniProtKB-KW"/>
</dbReference>
<keyword evidence="7" id="KW-0472">Membrane</keyword>
<keyword evidence="4 5" id="KW-0067">ATP-binding</keyword>
<dbReference type="InterPro" id="IPR011009">
    <property type="entry name" value="Kinase-like_dom_sf"/>
</dbReference>
<dbReference type="InterPro" id="IPR008271">
    <property type="entry name" value="Ser/Thr_kinase_AS"/>
</dbReference>
<evidence type="ECO:0000256" key="5">
    <source>
        <dbReference type="PROSITE-ProRule" id="PRU10141"/>
    </source>
</evidence>
<gene>
    <name evidence="9" type="ORF">E8A74_30445</name>
</gene>
<keyword evidence="1" id="KW-0808">Transferase</keyword>
<evidence type="ECO:0000256" key="1">
    <source>
        <dbReference type="ARBA" id="ARBA00022679"/>
    </source>
</evidence>
<feature type="compositionally biased region" description="Pro residues" evidence="6">
    <location>
        <begin position="343"/>
        <end position="354"/>
    </location>
</feature>
<feature type="region of interest" description="Disordered" evidence="6">
    <location>
        <begin position="448"/>
        <end position="511"/>
    </location>
</feature>
<proteinExistence type="predicted"/>
<reference evidence="9 10" key="1">
    <citation type="submission" date="2019-04" db="EMBL/GenBank/DDBJ databases">
        <authorList>
            <person name="Li Y."/>
            <person name="Wang J."/>
        </authorList>
    </citation>
    <scope>NUCLEOTIDE SEQUENCE [LARGE SCALE GENOMIC DNA]</scope>
    <source>
        <strain evidence="9 10">DSM 14668</strain>
    </source>
</reference>
<dbReference type="Gene3D" id="1.10.510.10">
    <property type="entry name" value="Transferase(Phosphotransferase) domain 1"/>
    <property type="match status" value="1"/>
</dbReference>
<feature type="region of interest" description="Disordered" evidence="6">
    <location>
        <begin position="339"/>
        <end position="376"/>
    </location>
</feature>
<evidence type="ECO:0000256" key="7">
    <source>
        <dbReference type="SAM" id="Phobius"/>
    </source>
</evidence>
<dbReference type="GO" id="GO:0005524">
    <property type="term" value="F:ATP binding"/>
    <property type="evidence" value="ECO:0007669"/>
    <property type="project" value="UniProtKB-UniRule"/>
</dbReference>
<keyword evidence="3 9" id="KW-0418">Kinase</keyword>
<sequence>MSNPAENIKPGTVIADRYRVVRQLGRGGMGSVFLVEHVHTDEQLALKILHSAVISDAVALERFRREARTPARINSDHVVRVTDADIAANLNGAPFLVMEYLRGEDLDQRIERVGPIPPTDVVLYLRQAARALDKAHALGIVHRDLKPENLFLTTREDGTPCIKILDFGIAKLTGEASRELVRAAATTTGQIFGTPLFMSPEQAKGESSKICGQTDVWALGLIAHRLLTARDIWTAETITHLIAQIAYEPMPVPSEHGAPFGHDYDDWFAVCCARDVKKRYASAGEAVTALAKSLGVIETFPGPGSGPDRITGRFIIDSKLLTPPASTAAASTLSASQLSLLGEPPPTDPAPPMLTPQETQRKSSAGPLTLTGMKLGTAPSRKTRVLRAAAVALLVGASLGGAVLWFLRAPLMSAEDPSMRPASPDVKSTAPPLLVTVVPLNDAQHTVMNPTPPPSSTSTHPQIADAGVGDAAPTATTRPPFPHPTATTTYPFKGTVGPRNNKPFDPLSGRH</sequence>
<evidence type="ECO:0000256" key="4">
    <source>
        <dbReference type="ARBA" id="ARBA00022840"/>
    </source>
</evidence>
<dbReference type="Pfam" id="PF00069">
    <property type="entry name" value="Pkinase"/>
    <property type="match status" value="1"/>
</dbReference>
<dbReference type="EMBL" id="SSMQ01000038">
    <property type="protein sequence ID" value="TKD01669.1"/>
    <property type="molecule type" value="Genomic_DNA"/>
</dbReference>
<evidence type="ECO:0000256" key="6">
    <source>
        <dbReference type="SAM" id="MobiDB-lite"/>
    </source>
</evidence>
<feature type="compositionally biased region" description="Low complexity" evidence="6">
    <location>
        <begin position="471"/>
        <end position="491"/>
    </location>
</feature>
<dbReference type="SMART" id="SM00220">
    <property type="entry name" value="S_TKc"/>
    <property type="match status" value="1"/>
</dbReference>
<dbReference type="RefSeq" id="WP_136932619.1">
    <property type="nucleotide sequence ID" value="NZ_SSMQ01000038.1"/>
</dbReference>
<evidence type="ECO:0000313" key="9">
    <source>
        <dbReference type="EMBL" id="TKD01669.1"/>
    </source>
</evidence>
<keyword evidence="7" id="KW-0812">Transmembrane</keyword>
<protein>
    <submittedName>
        <fullName evidence="9">Serine/threonine protein kinase</fullName>
    </submittedName>
</protein>
<dbReference type="Proteomes" id="UP000309215">
    <property type="component" value="Unassembled WGS sequence"/>
</dbReference>
<organism evidence="9 10">
    <name type="scientific">Polyangium fumosum</name>
    <dbReference type="NCBI Taxonomy" id="889272"/>
    <lineage>
        <taxon>Bacteria</taxon>
        <taxon>Pseudomonadati</taxon>
        <taxon>Myxococcota</taxon>
        <taxon>Polyangia</taxon>
        <taxon>Polyangiales</taxon>
        <taxon>Polyangiaceae</taxon>
        <taxon>Polyangium</taxon>
    </lineage>
</organism>
<feature type="binding site" evidence="5">
    <location>
        <position position="47"/>
    </location>
    <ligand>
        <name>ATP</name>
        <dbReference type="ChEBI" id="CHEBI:30616"/>
    </ligand>
</feature>
<dbReference type="CDD" id="cd14014">
    <property type="entry name" value="STKc_PknB_like"/>
    <property type="match status" value="1"/>
</dbReference>
<dbReference type="Gene3D" id="3.30.200.20">
    <property type="entry name" value="Phosphorylase Kinase, domain 1"/>
    <property type="match status" value="1"/>
</dbReference>
<feature type="domain" description="Protein kinase" evidence="8">
    <location>
        <begin position="18"/>
        <end position="291"/>
    </location>
</feature>
<dbReference type="InterPro" id="IPR000719">
    <property type="entry name" value="Prot_kinase_dom"/>
</dbReference>
<keyword evidence="9" id="KW-0723">Serine/threonine-protein kinase</keyword>
<keyword evidence="2 5" id="KW-0547">Nucleotide-binding</keyword>
<dbReference type="OrthoDB" id="5515978at2"/>
<evidence type="ECO:0000313" key="10">
    <source>
        <dbReference type="Proteomes" id="UP000309215"/>
    </source>
</evidence>
<feature type="transmembrane region" description="Helical" evidence="7">
    <location>
        <begin position="385"/>
        <end position="407"/>
    </location>
</feature>
<dbReference type="AlphaFoldDB" id="A0A4U1J3H4"/>
<dbReference type="PANTHER" id="PTHR43289:SF6">
    <property type="entry name" value="SERINE_THREONINE-PROTEIN KINASE NEKL-3"/>
    <property type="match status" value="1"/>
</dbReference>
<keyword evidence="7" id="KW-1133">Transmembrane helix</keyword>
<evidence type="ECO:0000259" key="8">
    <source>
        <dbReference type="PROSITE" id="PS50011"/>
    </source>
</evidence>
<accession>A0A4U1J3H4</accession>
<dbReference type="PROSITE" id="PS00108">
    <property type="entry name" value="PROTEIN_KINASE_ST"/>
    <property type="match status" value="1"/>
</dbReference>
<name>A0A4U1J3H4_9BACT</name>